<dbReference type="Pfam" id="PF03606">
    <property type="entry name" value="DcuC"/>
    <property type="match status" value="1"/>
</dbReference>
<feature type="transmembrane region" description="Helical" evidence="6">
    <location>
        <begin position="142"/>
        <end position="158"/>
    </location>
</feature>
<feature type="transmembrane region" description="Helical" evidence="6">
    <location>
        <begin position="77"/>
        <end position="98"/>
    </location>
</feature>
<dbReference type="AlphaFoldDB" id="A5JIZ9"/>
<feature type="transmembrane region" description="Helical" evidence="6">
    <location>
        <begin position="485"/>
        <end position="505"/>
    </location>
</feature>
<feature type="transmembrane region" description="Helical" evidence="6">
    <location>
        <begin position="119"/>
        <end position="136"/>
    </location>
</feature>
<evidence type="ECO:0000256" key="3">
    <source>
        <dbReference type="ARBA" id="ARBA00022692"/>
    </source>
</evidence>
<gene>
    <name evidence="7" type="primary">arcD</name>
</gene>
<evidence type="ECO:0000256" key="4">
    <source>
        <dbReference type="ARBA" id="ARBA00022989"/>
    </source>
</evidence>
<feature type="transmembrane region" description="Helical" evidence="6">
    <location>
        <begin position="355"/>
        <end position="375"/>
    </location>
</feature>
<keyword evidence="5 6" id="KW-0472">Membrane</keyword>
<keyword evidence="3 6" id="KW-0812">Transmembrane</keyword>
<feature type="transmembrane region" description="Helical" evidence="6">
    <location>
        <begin position="395"/>
        <end position="415"/>
    </location>
</feature>
<organism evidence="7">
    <name type="scientific">Mycoplasma mycoides subsp. capri</name>
    <dbReference type="NCBI Taxonomy" id="40477"/>
    <lineage>
        <taxon>Bacteria</taxon>
        <taxon>Bacillati</taxon>
        <taxon>Mycoplasmatota</taxon>
        <taxon>Mollicutes</taxon>
        <taxon>Mycoplasmataceae</taxon>
        <taxon>Mycoplasma</taxon>
    </lineage>
</organism>
<evidence type="ECO:0000256" key="1">
    <source>
        <dbReference type="ARBA" id="ARBA00004651"/>
    </source>
</evidence>
<dbReference type="EMBL" id="EF529698">
    <property type="protein sequence ID" value="ABQ43193.1"/>
    <property type="molecule type" value="Genomic_RNA"/>
</dbReference>
<dbReference type="PANTHER" id="PTHR43652">
    <property type="entry name" value="BASIC AMINO ACID ANTIPORTER YFCC-RELATED"/>
    <property type="match status" value="1"/>
</dbReference>
<evidence type="ECO:0000256" key="5">
    <source>
        <dbReference type="ARBA" id="ARBA00023136"/>
    </source>
</evidence>
<feature type="transmembrane region" description="Helical" evidence="6">
    <location>
        <begin position="268"/>
        <end position="286"/>
    </location>
</feature>
<evidence type="ECO:0000256" key="2">
    <source>
        <dbReference type="ARBA" id="ARBA00022475"/>
    </source>
</evidence>
<sequence length="510" mass="55730">MIVSEEKLINKQNKIAKKKHKVEMISAFSILFLIIATLIILSWIFKWTNTTVKIGQNQEKIIALGFFDLFKAPLKGFVQRAQIIVFVLTMGAYINVIVASKALEGFSQTIVRKMKGKEIWSLIPLMIFFSICGTTVGLAEEVIAFQMICIPLMVAAGFDKFTGLIAVLIGTGVGVLTSTVNPFAIGIAVTNLNKGLDKQITSVSDGLVWRIICWIILTALSIVLVMLYAKKVKKDQTKSVVFKTLTEDKEFYLSNSAEKIVMDWKKKTNLIVFLISLILMVVYLIGWDDIFHTTHSADFARWIRNNIPYLTGTDKGFGNGSVDSVAAIFLITAIIMGIINGSSEKQFLKDFINGASRLLNVCLIIAVAAGIGWILKESHMQELFVESLSNSLGSLKSPILILLIMFIFFIPLSFLIPSTSGFATAVFPLLGGVVIKNTDILASGSITAFSFASGLVNLITPTSGIVMGSIAVARMDYAKFIKSMAPYMLILTTSSLTLLLIGASIGKTIA</sequence>
<feature type="transmembrane region" description="Helical" evidence="6">
    <location>
        <begin position="165"/>
        <end position="187"/>
    </location>
</feature>
<dbReference type="PANTHER" id="PTHR43652:SF6">
    <property type="entry name" value="ARGININE REPRESSOR"/>
    <property type="match status" value="1"/>
</dbReference>
<evidence type="ECO:0000256" key="6">
    <source>
        <dbReference type="SAM" id="Phobius"/>
    </source>
</evidence>
<evidence type="ECO:0000313" key="7">
    <source>
        <dbReference type="EMBL" id="ABQ43193.1"/>
    </source>
</evidence>
<accession>A5JIZ9</accession>
<feature type="transmembrane region" description="Helical" evidence="6">
    <location>
        <begin position="207"/>
        <end position="229"/>
    </location>
</feature>
<feature type="transmembrane region" description="Helical" evidence="6">
    <location>
        <begin position="324"/>
        <end position="343"/>
    </location>
</feature>
<dbReference type="GO" id="GO:0005886">
    <property type="term" value="C:plasma membrane"/>
    <property type="evidence" value="ECO:0007669"/>
    <property type="project" value="UniProtKB-SubCell"/>
</dbReference>
<proteinExistence type="predicted"/>
<dbReference type="InterPro" id="IPR018385">
    <property type="entry name" value="C4_dicarb_anaerob_car-like"/>
</dbReference>
<feature type="transmembrane region" description="Helical" evidence="6">
    <location>
        <begin position="448"/>
        <end position="473"/>
    </location>
</feature>
<keyword evidence="4 6" id="KW-1133">Transmembrane helix</keyword>
<keyword evidence="2" id="KW-1003">Cell membrane</keyword>
<name>A5JIZ9_MYCMC</name>
<dbReference type="RefSeq" id="WP_017698254.1">
    <property type="nucleotide sequence ID" value="NZ_CP065581.1"/>
</dbReference>
<reference evidence="7" key="1">
    <citation type="journal article" date="2007" name="Mol. Cell. Probes">
        <title>A PCR for the detection of mycoplasmas belonging to the Mycoplasma mycoides cluster: application to the diagnosis of contagious agalactia.</title>
        <authorList>
            <person name="Woubit S."/>
            <person name="Manso-Silvan L."/>
            <person name="Lorenzon S."/>
            <person name="Gaurivaud P."/>
            <person name="Poumarat F."/>
            <person name="Pellet M.P."/>
            <person name="Singh V.P."/>
            <person name="Thiaucourt F."/>
        </authorList>
    </citation>
    <scope>NUCLEOTIDE SEQUENCE</scope>
    <source>
        <strain evidence="7">PG3</strain>
    </source>
</reference>
<dbReference type="GeneID" id="93426033"/>
<dbReference type="InterPro" id="IPR051679">
    <property type="entry name" value="DASS-Related_Transporters"/>
</dbReference>
<comment type="subcellular location">
    <subcellularLocation>
        <location evidence="1">Cell membrane</location>
        <topology evidence="1">Multi-pass membrane protein</topology>
    </subcellularLocation>
</comment>
<protein>
    <submittedName>
        <fullName evidence="7">Arginine/ornithine antiporter</fullName>
    </submittedName>
</protein>
<reference evidence="7" key="2">
    <citation type="submission" date="2007-03" db="EMBL/GenBank/DDBJ databases">
        <authorList>
            <person name="Salah W.S."/>
            <person name="Manso-Silvan L."/>
            <person name="Lorenzon S."/>
            <person name="Thiaucourt F."/>
        </authorList>
    </citation>
    <scope>NUCLEOTIDE SEQUENCE</scope>
    <source>
        <strain evidence="7">PG3</strain>
    </source>
</reference>
<feature type="transmembrane region" description="Helical" evidence="6">
    <location>
        <begin position="24"/>
        <end position="45"/>
    </location>
</feature>